<dbReference type="EMBL" id="MK356557">
    <property type="protein sequence ID" value="QBM91391.1"/>
    <property type="molecule type" value="Genomic_DNA"/>
</dbReference>
<gene>
    <name evidence="1" type="ORF">NNIBIDOC_00058</name>
</gene>
<dbReference type="AlphaFoldDB" id="A0A482ETF3"/>
<organism evidence="1">
    <name type="scientific">Salmonella sp</name>
    <dbReference type="NCBI Taxonomy" id="599"/>
    <lineage>
        <taxon>Bacteria</taxon>
        <taxon>Pseudomonadati</taxon>
        <taxon>Pseudomonadota</taxon>
        <taxon>Gammaproteobacteria</taxon>
        <taxon>Enterobacterales</taxon>
        <taxon>Enterobacteriaceae</taxon>
        <taxon>Salmonella</taxon>
    </lineage>
</organism>
<accession>A0A482ETF3</accession>
<protein>
    <submittedName>
        <fullName evidence="1">Uncharacterized protein</fullName>
    </submittedName>
</protein>
<name>A0A482ETF3_SALSP</name>
<reference evidence="1" key="1">
    <citation type="submission" date="2019-01" db="EMBL/GenBank/DDBJ databases">
        <title>Salmonella strain 1423 plasmid sequences.</title>
        <authorList>
            <person name="Chen K."/>
            <person name="Chen S."/>
        </authorList>
    </citation>
    <scope>NUCLEOTIDE SEQUENCE</scope>
    <source>
        <strain evidence="1">Sa1423</strain>
        <plasmid evidence="1">pSa1423-90k</plasmid>
    </source>
</reference>
<geneLocation type="plasmid" evidence="1">
    <name>pSa1423-90k</name>
</geneLocation>
<proteinExistence type="predicted"/>
<sequence>MVNTLILLIWKLSRQQLKRCAHNRSYRNGITVMTCQSDCTRVSLPLQITLVAEINKLLDDGAVDYNSWWIS</sequence>
<keyword evidence="1" id="KW-0614">Plasmid</keyword>
<evidence type="ECO:0000313" key="1">
    <source>
        <dbReference type="EMBL" id="QBM91391.1"/>
    </source>
</evidence>